<dbReference type="EMBL" id="JAGMUV010000010">
    <property type="protein sequence ID" value="KAH7142101.1"/>
    <property type="molecule type" value="Genomic_DNA"/>
</dbReference>
<dbReference type="GO" id="GO:0005634">
    <property type="term" value="C:nucleus"/>
    <property type="evidence" value="ECO:0007669"/>
    <property type="project" value="UniProtKB-SubCell"/>
</dbReference>
<evidence type="ECO:0000256" key="5">
    <source>
        <dbReference type="ARBA" id="ARBA00023242"/>
    </source>
</evidence>
<keyword evidence="2" id="KW-0479">Metal-binding</keyword>
<dbReference type="PANTHER" id="PTHR47338">
    <property type="entry name" value="ZN(II)2CYS6 TRANSCRIPTION FACTOR (EUROFUNG)-RELATED"/>
    <property type="match status" value="1"/>
</dbReference>
<feature type="domain" description="Xylanolytic transcriptional activator regulatory" evidence="6">
    <location>
        <begin position="125"/>
        <end position="205"/>
    </location>
</feature>
<keyword evidence="5" id="KW-0539">Nucleus</keyword>
<dbReference type="GO" id="GO:0008270">
    <property type="term" value="F:zinc ion binding"/>
    <property type="evidence" value="ECO:0007669"/>
    <property type="project" value="InterPro"/>
</dbReference>
<organism evidence="7 8">
    <name type="scientific">Dactylonectria macrodidyma</name>
    <dbReference type="NCBI Taxonomy" id="307937"/>
    <lineage>
        <taxon>Eukaryota</taxon>
        <taxon>Fungi</taxon>
        <taxon>Dikarya</taxon>
        <taxon>Ascomycota</taxon>
        <taxon>Pezizomycotina</taxon>
        <taxon>Sordariomycetes</taxon>
        <taxon>Hypocreomycetidae</taxon>
        <taxon>Hypocreales</taxon>
        <taxon>Nectriaceae</taxon>
        <taxon>Dactylonectria</taxon>
    </lineage>
</organism>
<dbReference type="InterPro" id="IPR050815">
    <property type="entry name" value="TF_fung"/>
</dbReference>
<evidence type="ECO:0000256" key="2">
    <source>
        <dbReference type="ARBA" id="ARBA00022723"/>
    </source>
</evidence>
<gene>
    <name evidence="7" type="ORF">EDB81DRAFT_899611</name>
</gene>
<evidence type="ECO:0000313" key="8">
    <source>
        <dbReference type="Proteomes" id="UP000738349"/>
    </source>
</evidence>
<evidence type="ECO:0000259" key="6">
    <source>
        <dbReference type="SMART" id="SM00906"/>
    </source>
</evidence>
<keyword evidence="3" id="KW-0805">Transcription regulation</keyword>
<dbReference type="GO" id="GO:0006351">
    <property type="term" value="P:DNA-templated transcription"/>
    <property type="evidence" value="ECO:0007669"/>
    <property type="project" value="InterPro"/>
</dbReference>
<evidence type="ECO:0000256" key="4">
    <source>
        <dbReference type="ARBA" id="ARBA00023163"/>
    </source>
</evidence>
<sequence>MSGYDMFLTPDLERHLLSLYFACVSLPVPIFSKAKFYQEYEADYVPRFVLSAMFALSSRFCEPSKVLGFGFGNESLSLMGQDFGRKAAAELGHMTKSNQAISMNEVKAAYLLAVYHFTNLSLREGWEQCSRATSMAYMLRLHQIDNPNADSAIPGSNSKIDKEEKRCVWWAIYTLDCFSSLVTFVPSGIDDLSVATSIPAALLSETPASILGPSPSALVEPRLPDDEMDWSRCVLQDSSSPGAKLQAALIFAHSLAHEASHLRRVAHENPRCNLQDRLKSLQQKWNSIFTVLPPYFFLPGRHEQDKTAQDHCKRLEVLNVFYVTGAMASVPPLAMDLHWPIGQFHDSSFTIEGRWKDCITYALNIAAAYREWAPEYFDKADPIMLPITWTAGSLLALQLMNEALVDATEKIALLDALDVLMTSLRRTSRYWGIAGILLRSLEALRGRAWIKLDLQAIIQLILCVWSPLMQDLPKDVGTTPEPCIPVAPESSTLSDNTDGLLDMASLAWAPDELLSTLGWLGSGQDMIVPSL</sequence>
<dbReference type="OrthoDB" id="5070909at2759"/>
<dbReference type="PANTHER" id="PTHR47338:SF5">
    <property type="entry name" value="ZN(II)2CYS6 TRANSCRIPTION FACTOR (EUROFUNG)"/>
    <property type="match status" value="1"/>
</dbReference>
<comment type="caution">
    <text evidence="7">The sequence shown here is derived from an EMBL/GenBank/DDBJ whole genome shotgun (WGS) entry which is preliminary data.</text>
</comment>
<reference evidence="7" key="1">
    <citation type="journal article" date="2021" name="Nat. Commun.">
        <title>Genetic determinants of endophytism in the Arabidopsis root mycobiome.</title>
        <authorList>
            <person name="Mesny F."/>
            <person name="Miyauchi S."/>
            <person name="Thiergart T."/>
            <person name="Pickel B."/>
            <person name="Atanasova L."/>
            <person name="Karlsson M."/>
            <person name="Huettel B."/>
            <person name="Barry K.W."/>
            <person name="Haridas S."/>
            <person name="Chen C."/>
            <person name="Bauer D."/>
            <person name="Andreopoulos W."/>
            <person name="Pangilinan J."/>
            <person name="LaButti K."/>
            <person name="Riley R."/>
            <person name="Lipzen A."/>
            <person name="Clum A."/>
            <person name="Drula E."/>
            <person name="Henrissat B."/>
            <person name="Kohler A."/>
            <person name="Grigoriev I.V."/>
            <person name="Martin F.M."/>
            <person name="Hacquard S."/>
        </authorList>
    </citation>
    <scope>NUCLEOTIDE SEQUENCE</scope>
    <source>
        <strain evidence="7">MPI-CAGE-AT-0147</strain>
    </source>
</reference>
<accession>A0A9P9EQ05</accession>
<evidence type="ECO:0000256" key="3">
    <source>
        <dbReference type="ARBA" id="ARBA00023015"/>
    </source>
</evidence>
<dbReference type="CDD" id="cd12148">
    <property type="entry name" value="fungal_TF_MHR"/>
    <property type="match status" value="1"/>
</dbReference>
<protein>
    <submittedName>
        <fullName evidence="7">Fungal-specific transcription factor domain-containing protein</fullName>
    </submittedName>
</protein>
<keyword evidence="8" id="KW-1185">Reference proteome</keyword>
<evidence type="ECO:0000256" key="1">
    <source>
        <dbReference type="ARBA" id="ARBA00004123"/>
    </source>
</evidence>
<dbReference type="InterPro" id="IPR007219">
    <property type="entry name" value="XnlR_reg_dom"/>
</dbReference>
<dbReference type="GO" id="GO:0003677">
    <property type="term" value="F:DNA binding"/>
    <property type="evidence" value="ECO:0007669"/>
    <property type="project" value="InterPro"/>
</dbReference>
<keyword evidence="4" id="KW-0804">Transcription</keyword>
<name>A0A9P9EQ05_9HYPO</name>
<proteinExistence type="predicted"/>
<evidence type="ECO:0000313" key="7">
    <source>
        <dbReference type="EMBL" id="KAH7142101.1"/>
    </source>
</evidence>
<comment type="subcellular location">
    <subcellularLocation>
        <location evidence="1">Nucleus</location>
    </subcellularLocation>
</comment>
<dbReference type="Proteomes" id="UP000738349">
    <property type="component" value="Unassembled WGS sequence"/>
</dbReference>
<dbReference type="AlphaFoldDB" id="A0A9P9EQ05"/>
<dbReference type="Pfam" id="PF04082">
    <property type="entry name" value="Fungal_trans"/>
    <property type="match status" value="1"/>
</dbReference>
<dbReference type="SMART" id="SM00906">
    <property type="entry name" value="Fungal_trans"/>
    <property type="match status" value="1"/>
</dbReference>
<dbReference type="GO" id="GO:0000981">
    <property type="term" value="F:DNA-binding transcription factor activity, RNA polymerase II-specific"/>
    <property type="evidence" value="ECO:0007669"/>
    <property type="project" value="InterPro"/>
</dbReference>